<evidence type="ECO:0000313" key="1">
    <source>
        <dbReference type="EMBL" id="KAJ2966300.1"/>
    </source>
</evidence>
<comment type="caution">
    <text evidence="1">The sequence shown here is derived from an EMBL/GenBank/DDBJ whole genome shotgun (WGS) entry which is preliminary data.</text>
</comment>
<accession>A0ACC1MH80</accession>
<dbReference type="Proteomes" id="UP001144978">
    <property type="component" value="Unassembled WGS sequence"/>
</dbReference>
<protein>
    <submittedName>
        <fullName evidence="1">Uncharacterized protein</fullName>
    </submittedName>
</protein>
<keyword evidence="2" id="KW-1185">Reference proteome</keyword>
<evidence type="ECO:0000313" key="2">
    <source>
        <dbReference type="Proteomes" id="UP001144978"/>
    </source>
</evidence>
<dbReference type="EMBL" id="JANSHE010006702">
    <property type="protein sequence ID" value="KAJ2966300.1"/>
    <property type="molecule type" value="Genomic_DNA"/>
</dbReference>
<gene>
    <name evidence="1" type="ORF">NUW54_g13849</name>
</gene>
<proteinExistence type="predicted"/>
<name>A0ACC1MH80_9APHY</name>
<organism evidence="1 2">
    <name type="scientific">Trametes sanguinea</name>
    <dbReference type="NCBI Taxonomy" id="158606"/>
    <lineage>
        <taxon>Eukaryota</taxon>
        <taxon>Fungi</taxon>
        <taxon>Dikarya</taxon>
        <taxon>Basidiomycota</taxon>
        <taxon>Agaricomycotina</taxon>
        <taxon>Agaricomycetes</taxon>
        <taxon>Polyporales</taxon>
        <taxon>Polyporaceae</taxon>
        <taxon>Trametes</taxon>
    </lineage>
</organism>
<sequence length="242" mass="25578">MRMRSSCWNADVVSTEDAGASELAPCATYMHQEEIAAGLRHDGGLPVQVADEVARSYCVCMNAVRLSKACIEEERAPSLGAEQQTSVPIGKRDCPEMHGAGLGAAAVIGPAQLSVSGRKSGRDAFDVCEAALPAKASGRQPRRGGARERGPARIDAARSTGSISSSHGHLPERIRENMATKPRNAKRMTEARRVPFTLVNAETLRAPAGASLATAPRPLAAHGTMEDGQQTLTVVEWRANAS</sequence>
<reference evidence="1" key="1">
    <citation type="submission" date="2022-08" db="EMBL/GenBank/DDBJ databases">
        <title>Genome Sequence of Pycnoporus sanguineus.</title>
        <authorList>
            <person name="Buettner E."/>
        </authorList>
    </citation>
    <scope>NUCLEOTIDE SEQUENCE</scope>
    <source>
        <strain evidence="1">CG-C14</strain>
    </source>
</reference>